<evidence type="ECO:0000256" key="8">
    <source>
        <dbReference type="ARBA" id="ARBA00022989"/>
    </source>
</evidence>
<dbReference type="InterPro" id="IPR006260">
    <property type="entry name" value="TonB/TolA_C"/>
</dbReference>
<evidence type="ECO:0000313" key="13">
    <source>
        <dbReference type="EMBL" id="MBW7467632.1"/>
    </source>
</evidence>
<reference evidence="13 14" key="1">
    <citation type="journal article" date="2016" name="Int. J. Syst. Evol. Microbiol.">
        <title>Pontibacter aydingkolensis sp. nov., isolated from soil of a salt lake.</title>
        <authorList>
            <person name="Osman G."/>
            <person name="Zhang T."/>
            <person name="Lou K."/>
            <person name="Gao Y."/>
            <person name="Chang W."/>
            <person name="Lin Q."/>
            <person name="Yang H.M."/>
            <person name="Huo X.D."/>
            <person name="Wang N."/>
        </authorList>
    </citation>
    <scope>NUCLEOTIDE SEQUENCE [LARGE SCALE GENOMIC DNA]</scope>
    <source>
        <strain evidence="13 14">KACC 19255</strain>
    </source>
</reference>
<comment type="subcellular location">
    <subcellularLocation>
        <location evidence="1">Cell inner membrane</location>
        <topology evidence="1">Single-pass membrane protein</topology>
        <orientation evidence="1">Periplasmic side</orientation>
    </subcellularLocation>
</comment>
<dbReference type="SUPFAM" id="SSF74653">
    <property type="entry name" value="TolA/TonB C-terminal domain"/>
    <property type="match status" value="1"/>
</dbReference>
<evidence type="ECO:0000256" key="3">
    <source>
        <dbReference type="ARBA" id="ARBA00022448"/>
    </source>
</evidence>
<protein>
    <submittedName>
        <fullName evidence="13">TonB family protein</fullName>
    </submittedName>
</protein>
<keyword evidence="6 11" id="KW-0812">Transmembrane</keyword>
<organism evidence="13 14">
    <name type="scientific">Pontibacter aydingkolensis</name>
    <dbReference type="NCBI Taxonomy" id="1911536"/>
    <lineage>
        <taxon>Bacteria</taxon>
        <taxon>Pseudomonadati</taxon>
        <taxon>Bacteroidota</taxon>
        <taxon>Cytophagia</taxon>
        <taxon>Cytophagales</taxon>
        <taxon>Hymenobacteraceae</taxon>
        <taxon>Pontibacter</taxon>
    </lineage>
</organism>
<keyword evidence="14" id="KW-1185">Reference proteome</keyword>
<dbReference type="Gene3D" id="3.30.1150.10">
    <property type="match status" value="1"/>
</dbReference>
<feature type="transmembrane region" description="Helical" evidence="11">
    <location>
        <begin position="37"/>
        <end position="56"/>
    </location>
</feature>
<dbReference type="Proteomes" id="UP000813018">
    <property type="component" value="Unassembled WGS sequence"/>
</dbReference>
<feature type="domain" description="TonB C-terminal" evidence="12">
    <location>
        <begin position="394"/>
        <end position="485"/>
    </location>
</feature>
<feature type="region of interest" description="Disordered" evidence="10">
    <location>
        <begin position="351"/>
        <end position="377"/>
    </location>
</feature>
<keyword evidence="9 11" id="KW-0472">Membrane</keyword>
<dbReference type="PROSITE" id="PS52015">
    <property type="entry name" value="TONB_CTD"/>
    <property type="match status" value="1"/>
</dbReference>
<evidence type="ECO:0000256" key="10">
    <source>
        <dbReference type="SAM" id="MobiDB-lite"/>
    </source>
</evidence>
<dbReference type="RefSeq" id="WP_219877511.1">
    <property type="nucleotide sequence ID" value="NZ_JAHYXK010000008.1"/>
</dbReference>
<feature type="transmembrane region" description="Helical" evidence="11">
    <location>
        <begin position="6"/>
        <end position="25"/>
    </location>
</feature>
<dbReference type="PANTHER" id="PTHR33446:SF2">
    <property type="entry name" value="PROTEIN TONB"/>
    <property type="match status" value="1"/>
</dbReference>
<sequence length="485" mass="54072">MELTISYILKTVLLLLALYLFYYSLLRNQNSFSFNRLYLLLAPLVALVLPLLKWPVAFAPENAISVALQAIQLTEVTVTAYGTGKKAVSETSDISLATMAAVAYSVGILLVLAKLVKQLWQVQSVKAEAESATSLSDGIHLYQLPAHIPTFAFGSNIFLSKQSHLSKSDQDQVLEHELAHVKLRHTWDVLYYEILSAILWANPVVWLLKQELRDVHEYQADARVISTYKAQNYTSLLSKEALLNMGLPIGSYFQKPQVLKRLQMLQLSGQKPAWTRQLLVLPFILGLLFIFSVQQVDAQTGILAELTQEVSMLAGSKPLTEDNFTQETKPTTEQPEINAVAKTSIKPEPLKEEKVREAFPSSETANKPDTKATSGAAKPEKPFVYVEQMPSFKGGEIEMLKYLAKNIRYPKESQEAGTSGLVVLGFIVEKDGSLKDIQVIKSLDESTDAEARRVVESMNGSWEPGKQNGVPVQVRYTLPVRFQIK</sequence>
<evidence type="ECO:0000256" key="5">
    <source>
        <dbReference type="ARBA" id="ARBA00022519"/>
    </source>
</evidence>
<dbReference type="NCBIfam" id="TIGR01352">
    <property type="entry name" value="tonB_Cterm"/>
    <property type="match status" value="1"/>
</dbReference>
<evidence type="ECO:0000256" key="11">
    <source>
        <dbReference type="SAM" id="Phobius"/>
    </source>
</evidence>
<name>A0ABS7CUZ9_9BACT</name>
<proteinExistence type="inferred from homology"/>
<keyword evidence="4" id="KW-1003">Cell membrane</keyword>
<evidence type="ECO:0000256" key="6">
    <source>
        <dbReference type="ARBA" id="ARBA00022692"/>
    </source>
</evidence>
<evidence type="ECO:0000256" key="7">
    <source>
        <dbReference type="ARBA" id="ARBA00022927"/>
    </source>
</evidence>
<gene>
    <name evidence="13" type="ORF">K0O23_11190</name>
</gene>
<evidence type="ECO:0000256" key="4">
    <source>
        <dbReference type="ARBA" id="ARBA00022475"/>
    </source>
</evidence>
<feature type="transmembrane region" description="Helical" evidence="11">
    <location>
        <begin position="94"/>
        <end position="116"/>
    </location>
</feature>
<keyword evidence="3" id="KW-0813">Transport</keyword>
<feature type="compositionally biased region" description="Polar residues" evidence="10">
    <location>
        <begin position="361"/>
        <end position="373"/>
    </location>
</feature>
<dbReference type="InterPro" id="IPR008756">
    <property type="entry name" value="Peptidase_M56"/>
</dbReference>
<evidence type="ECO:0000313" key="14">
    <source>
        <dbReference type="Proteomes" id="UP000813018"/>
    </source>
</evidence>
<feature type="transmembrane region" description="Helical" evidence="11">
    <location>
        <begin position="189"/>
        <end position="208"/>
    </location>
</feature>
<dbReference type="InterPro" id="IPR051045">
    <property type="entry name" value="TonB-dependent_transducer"/>
</dbReference>
<keyword evidence="7" id="KW-0653">Protein transport</keyword>
<feature type="transmembrane region" description="Helical" evidence="11">
    <location>
        <begin position="274"/>
        <end position="293"/>
    </location>
</feature>
<evidence type="ECO:0000256" key="2">
    <source>
        <dbReference type="ARBA" id="ARBA00006555"/>
    </source>
</evidence>
<keyword evidence="5" id="KW-0997">Cell inner membrane</keyword>
<evidence type="ECO:0000259" key="12">
    <source>
        <dbReference type="PROSITE" id="PS52015"/>
    </source>
</evidence>
<dbReference type="PANTHER" id="PTHR33446">
    <property type="entry name" value="PROTEIN TONB-RELATED"/>
    <property type="match status" value="1"/>
</dbReference>
<evidence type="ECO:0000256" key="1">
    <source>
        <dbReference type="ARBA" id="ARBA00004383"/>
    </source>
</evidence>
<comment type="caution">
    <text evidence="13">The sequence shown here is derived from an EMBL/GenBank/DDBJ whole genome shotgun (WGS) entry which is preliminary data.</text>
</comment>
<comment type="similarity">
    <text evidence="2">Belongs to the TonB family.</text>
</comment>
<dbReference type="Pfam" id="PF05569">
    <property type="entry name" value="Peptidase_M56"/>
    <property type="match status" value="1"/>
</dbReference>
<keyword evidence="8 11" id="KW-1133">Transmembrane helix</keyword>
<evidence type="ECO:0000256" key="9">
    <source>
        <dbReference type="ARBA" id="ARBA00023136"/>
    </source>
</evidence>
<dbReference type="InterPro" id="IPR037682">
    <property type="entry name" value="TonB_C"/>
</dbReference>
<accession>A0ABS7CUZ9</accession>
<dbReference type="CDD" id="cd07341">
    <property type="entry name" value="M56_BlaR1_MecR1_like"/>
    <property type="match status" value="1"/>
</dbReference>
<dbReference type="EMBL" id="JAHYXK010000008">
    <property type="protein sequence ID" value="MBW7467632.1"/>
    <property type="molecule type" value="Genomic_DNA"/>
</dbReference>
<dbReference type="Pfam" id="PF03544">
    <property type="entry name" value="TonB_C"/>
    <property type="match status" value="1"/>
</dbReference>